<evidence type="ECO:0000313" key="1">
    <source>
        <dbReference type="EMBL" id="MDM1048663.1"/>
    </source>
</evidence>
<dbReference type="EMBL" id="JACAGK010000026">
    <property type="protein sequence ID" value="MDM1048663.1"/>
    <property type="molecule type" value="Genomic_DNA"/>
</dbReference>
<keyword evidence="2" id="KW-1185">Reference proteome</keyword>
<dbReference type="CDD" id="cd19166">
    <property type="entry name" value="HemeO-bac"/>
    <property type="match status" value="1"/>
</dbReference>
<sequence>MLSERIKAATKNGHQNLEKQVVYRLKAIENNLDYADLLKFFFSYFETLEQQIANNIPASLEPYFRVRRSAKDIAKDIAVLGADLADLPQAFLPIIENKNQAIGALYVLEGSIMGGPYIVKMLQKQGIETGFNFFQGYGEQSAEKWAKFTKIINTEVAEEKDIEEAIASAHNTFEQFSNTFTNTINA</sequence>
<organism evidence="1 2">
    <name type="scientific">Sphingobacterium hotanense</name>
    <dbReference type="NCBI Taxonomy" id="649196"/>
    <lineage>
        <taxon>Bacteria</taxon>
        <taxon>Pseudomonadati</taxon>
        <taxon>Bacteroidota</taxon>
        <taxon>Sphingobacteriia</taxon>
        <taxon>Sphingobacteriales</taxon>
        <taxon>Sphingobacteriaceae</taxon>
        <taxon>Sphingobacterium</taxon>
    </lineage>
</organism>
<dbReference type="RefSeq" id="WP_286651380.1">
    <property type="nucleotide sequence ID" value="NZ_JACAGK010000026.1"/>
</dbReference>
<name>A0ABT7NN79_9SPHI</name>
<evidence type="ECO:0000313" key="2">
    <source>
        <dbReference type="Proteomes" id="UP001170954"/>
    </source>
</evidence>
<dbReference type="Gene3D" id="1.20.910.10">
    <property type="entry name" value="Heme oxygenase-like"/>
    <property type="match status" value="1"/>
</dbReference>
<accession>A0ABT7NN79</accession>
<dbReference type="Proteomes" id="UP001170954">
    <property type="component" value="Unassembled WGS sequence"/>
</dbReference>
<comment type="caution">
    <text evidence="1">The sequence shown here is derived from an EMBL/GenBank/DDBJ whole genome shotgun (WGS) entry which is preliminary data.</text>
</comment>
<proteinExistence type="predicted"/>
<dbReference type="InterPro" id="IPR016053">
    <property type="entry name" value="Haem_Oase-like"/>
</dbReference>
<protein>
    <submittedName>
        <fullName evidence="1">Biliverdin-producing heme oxygenase</fullName>
    </submittedName>
</protein>
<reference evidence="1" key="2">
    <citation type="journal article" date="2022" name="Sci. Total Environ.">
        <title>Prevalence, transmission, and molecular epidemiology of tet(X)-positive bacteria among humans, animals, and environmental niches in China: An epidemiological, and genomic-based study.</title>
        <authorList>
            <person name="Dong N."/>
            <person name="Zeng Y."/>
            <person name="Cai C."/>
            <person name="Sun C."/>
            <person name="Lu J."/>
            <person name="Liu C."/>
            <person name="Zhou H."/>
            <person name="Sun Q."/>
            <person name="Shu L."/>
            <person name="Wang H."/>
            <person name="Wang Y."/>
            <person name="Wang S."/>
            <person name="Wu C."/>
            <person name="Chan E.W."/>
            <person name="Chen G."/>
            <person name="Shen Z."/>
            <person name="Chen S."/>
            <person name="Zhang R."/>
        </authorList>
    </citation>
    <scope>NUCLEOTIDE SEQUENCE</scope>
    <source>
        <strain evidence="1">R1692</strain>
    </source>
</reference>
<dbReference type="SUPFAM" id="SSF48613">
    <property type="entry name" value="Heme oxygenase-like"/>
    <property type="match status" value="1"/>
</dbReference>
<dbReference type="InterPro" id="IPR016084">
    <property type="entry name" value="Haem_Oase-like_multi-hlx"/>
</dbReference>
<dbReference type="Pfam" id="PF01126">
    <property type="entry name" value="Heme_oxygenase"/>
    <property type="match status" value="1"/>
</dbReference>
<gene>
    <name evidence="1" type="ORF">HX018_10470</name>
</gene>
<reference evidence="1" key="1">
    <citation type="submission" date="2020-06" db="EMBL/GenBank/DDBJ databases">
        <authorList>
            <person name="Dong N."/>
        </authorList>
    </citation>
    <scope>NUCLEOTIDE SEQUENCE</scope>
    <source>
        <strain evidence="1">R1692</strain>
    </source>
</reference>